<name>A0A482J195_9BURK</name>
<evidence type="ECO:0000313" key="3">
    <source>
        <dbReference type="EMBL" id="QBP13916.1"/>
    </source>
</evidence>
<feature type="region of interest" description="Disordered" evidence="1">
    <location>
        <begin position="32"/>
        <end position="101"/>
    </location>
</feature>
<dbReference type="OrthoDB" id="8967543at2"/>
<evidence type="ECO:0000256" key="2">
    <source>
        <dbReference type="SAM" id="SignalP"/>
    </source>
</evidence>
<proteinExistence type="predicted"/>
<protein>
    <submittedName>
        <fullName evidence="3">Uncharacterized protein</fullName>
    </submittedName>
</protein>
<feature type="compositionally biased region" description="Low complexity" evidence="1">
    <location>
        <begin position="85"/>
        <end position="95"/>
    </location>
</feature>
<dbReference type="Proteomes" id="UP000253772">
    <property type="component" value="Chromosome c2"/>
</dbReference>
<accession>A0A482J195</accession>
<feature type="compositionally biased region" description="Polar residues" evidence="1">
    <location>
        <begin position="51"/>
        <end position="60"/>
    </location>
</feature>
<dbReference type="AlphaFoldDB" id="A0A482J195"/>
<evidence type="ECO:0000313" key="4">
    <source>
        <dbReference type="Proteomes" id="UP000253772"/>
    </source>
</evidence>
<evidence type="ECO:0000256" key="1">
    <source>
        <dbReference type="SAM" id="MobiDB-lite"/>
    </source>
</evidence>
<feature type="chain" id="PRO_5019836529" evidence="2">
    <location>
        <begin position="31"/>
        <end position="101"/>
    </location>
</feature>
<dbReference type="EMBL" id="CP037901">
    <property type="protein sequence ID" value="QBP13916.1"/>
    <property type="molecule type" value="Genomic_DNA"/>
</dbReference>
<organism evidence="3 4">
    <name type="scientific">Cupriavidus metallidurans</name>
    <dbReference type="NCBI Taxonomy" id="119219"/>
    <lineage>
        <taxon>Bacteria</taxon>
        <taxon>Pseudomonadati</taxon>
        <taxon>Pseudomonadota</taxon>
        <taxon>Betaproteobacteria</taxon>
        <taxon>Burkholderiales</taxon>
        <taxon>Burkholderiaceae</taxon>
        <taxon>Cupriavidus</taxon>
    </lineage>
</organism>
<gene>
    <name evidence="3" type="ORF">DDF84_030735</name>
</gene>
<sequence>MHPKAYLLITLGQPLAVGAIALIAGAAAYAQPTATPEQKFPPGYLEAVSTGYENGQTTTSPSPPGQAVTGPAAPLSQASFLVPPTQATTTSTQSQKNKKHH</sequence>
<dbReference type="RefSeq" id="WP_051068954.1">
    <property type="nucleotide sequence ID" value="NZ_CP037901.1"/>
</dbReference>
<reference evidence="3 4" key="1">
    <citation type="submission" date="2019-03" db="EMBL/GenBank/DDBJ databases">
        <title>Comparative insights into the high quality Complete genome sequence of highly metal resistant Cupriavidus metallidurans strain BS1 isolated from a gold-copper mine.</title>
        <authorList>
            <person name="Mazhar H.S."/>
            <person name="Rensing C."/>
        </authorList>
    </citation>
    <scope>NUCLEOTIDE SEQUENCE [LARGE SCALE GENOMIC DNA]</scope>
    <source>
        <strain evidence="3 4">BS1</strain>
    </source>
</reference>
<feature type="signal peptide" evidence="2">
    <location>
        <begin position="1"/>
        <end position="30"/>
    </location>
</feature>
<keyword evidence="2" id="KW-0732">Signal</keyword>